<gene>
    <name evidence="2" type="ORF">QR680_016707</name>
</gene>
<protein>
    <submittedName>
        <fullName evidence="2">Uncharacterized protein</fullName>
    </submittedName>
</protein>
<feature type="compositionally biased region" description="Polar residues" evidence="1">
    <location>
        <begin position="177"/>
        <end position="188"/>
    </location>
</feature>
<proteinExistence type="predicted"/>
<sequence>MSSFKVTAFFDNLKNKELHLMAAEMFPVFTSKSEASALADFLKTSSNSEVKLNLQDDELLRNIARFVGNIHRQVEQGHMDMSVAEDLFDSYEMSMSGVIERHRAEKKSEEAVEVYPPLKLEHLDFRWLSQCVFVEGQEHAVDDLIESATKLAIEKPSNPSKFKDGRVCKKAKPPQSKLFSSIGSFESE</sequence>
<name>A0AA39HCG6_9BILA</name>
<dbReference type="EMBL" id="JAUCMV010000004">
    <property type="protein sequence ID" value="KAK0403080.1"/>
    <property type="molecule type" value="Genomic_DNA"/>
</dbReference>
<organism evidence="2 3">
    <name type="scientific">Steinernema hermaphroditum</name>
    <dbReference type="NCBI Taxonomy" id="289476"/>
    <lineage>
        <taxon>Eukaryota</taxon>
        <taxon>Metazoa</taxon>
        <taxon>Ecdysozoa</taxon>
        <taxon>Nematoda</taxon>
        <taxon>Chromadorea</taxon>
        <taxon>Rhabditida</taxon>
        <taxon>Tylenchina</taxon>
        <taxon>Panagrolaimomorpha</taxon>
        <taxon>Strongyloidoidea</taxon>
        <taxon>Steinernematidae</taxon>
        <taxon>Steinernema</taxon>
    </lineage>
</organism>
<reference evidence="2" key="1">
    <citation type="submission" date="2023-06" db="EMBL/GenBank/DDBJ databases">
        <title>Genomic analysis of the entomopathogenic nematode Steinernema hermaphroditum.</title>
        <authorList>
            <person name="Schwarz E.M."/>
            <person name="Heppert J.K."/>
            <person name="Baniya A."/>
            <person name="Schwartz H.T."/>
            <person name="Tan C.-H."/>
            <person name="Antoshechkin I."/>
            <person name="Sternberg P.W."/>
            <person name="Goodrich-Blair H."/>
            <person name="Dillman A.R."/>
        </authorList>
    </citation>
    <scope>NUCLEOTIDE SEQUENCE</scope>
    <source>
        <strain evidence="2">PS9179</strain>
        <tissue evidence="2">Whole animal</tissue>
    </source>
</reference>
<feature type="region of interest" description="Disordered" evidence="1">
    <location>
        <begin position="155"/>
        <end position="188"/>
    </location>
</feature>
<evidence type="ECO:0000313" key="2">
    <source>
        <dbReference type="EMBL" id="KAK0403080.1"/>
    </source>
</evidence>
<dbReference type="Proteomes" id="UP001175271">
    <property type="component" value="Unassembled WGS sequence"/>
</dbReference>
<evidence type="ECO:0000256" key="1">
    <source>
        <dbReference type="SAM" id="MobiDB-lite"/>
    </source>
</evidence>
<dbReference type="AlphaFoldDB" id="A0AA39HCG6"/>
<keyword evidence="3" id="KW-1185">Reference proteome</keyword>
<evidence type="ECO:0000313" key="3">
    <source>
        <dbReference type="Proteomes" id="UP001175271"/>
    </source>
</evidence>
<accession>A0AA39HCG6</accession>
<comment type="caution">
    <text evidence="2">The sequence shown here is derived from an EMBL/GenBank/DDBJ whole genome shotgun (WGS) entry which is preliminary data.</text>
</comment>